<dbReference type="EMBL" id="JBANQN010000007">
    <property type="protein sequence ID" value="KAK6784514.1"/>
    <property type="molecule type" value="Genomic_DNA"/>
</dbReference>
<reference evidence="2 3" key="1">
    <citation type="submission" date="2024-02" db="EMBL/GenBank/DDBJ databases">
        <title>de novo genome assembly of Solanum bulbocastanum strain 11H21.</title>
        <authorList>
            <person name="Hosaka A.J."/>
        </authorList>
    </citation>
    <scope>NUCLEOTIDE SEQUENCE [LARGE SCALE GENOMIC DNA]</scope>
    <source>
        <tissue evidence="2">Young leaves</tissue>
    </source>
</reference>
<proteinExistence type="predicted"/>
<name>A0AAN8TAR2_SOLBU</name>
<evidence type="ECO:0000313" key="2">
    <source>
        <dbReference type="EMBL" id="KAK6784514.1"/>
    </source>
</evidence>
<feature type="region of interest" description="Disordered" evidence="1">
    <location>
        <begin position="73"/>
        <end position="115"/>
    </location>
</feature>
<dbReference type="Proteomes" id="UP001371456">
    <property type="component" value="Unassembled WGS sequence"/>
</dbReference>
<keyword evidence="3" id="KW-1185">Reference proteome</keyword>
<evidence type="ECO:0000313" key="3">
    <source>
        <dbReference type="Proteomes" id="UP001371456"/>
    </source>
</evidence>
<sequence>MRMRILHKGRVIGTTIWGTRLVQQKKWVEEVFNEKERTEESCKIKNKGVQSGSRKGDTINDIKALDTSLTVDKPNNEEVKREDKGSKVGNIEGGIPEGLENEGSSSFFEEGINDL</sequence>
<comment type="caution">
    <text evidence="2">The sequence shown here is derived from an EMBL/GenBank/DDBJ whole genome shotgun (WGS) entry which is preliminary data.</text>
</comment>
<evidence type="ECO:0000256" key="1">
    <source>
        <dbReference type="SAM" id="MobiDB-lite"/>
    </source>
</evidence>
<feature type="compositionally biased region" description="Low complexity" evidence="1">
    <location>
        <begin position="97"/>
        <end position="115"/>
    </location>
</feature>
<accession>A0AAN8TAR2</accession>
<feature type="compositionally biased region" description="Basic and acidic residues" evidence="1">
    <location>
        <begin position="74"/>
        <end position="86"/>
    </location>
</feature>
<dbReference type="AlphaFoldDB" id="A0AAN8TAR2"/>
<organism evidence="2 3">
    <name type="scientific">Solanum bulbocastanum</name>
    <name type="common">Wild potato</name>
    <dbReference type="NCBI Taxonomy" id="147425"/>
    <lineage>
        <taxon>Eukaryota</taxon>
        <taxon>Viridiplantae</taxon>
        <taxon>Streptophyta</taxon>
        <taxon>Embryophyta</taxon>
        <taxon>Tracheophyta</taxon>
        <taxon>Spermatophyta</taxon>
        <taxon>Magnoliopsida</taxon>
        <taxon>eudicotyledons</taxon>
        <taxon>Gunneridae</taxon>
        <taxon>Pentapetalae</taxon>
        <taxon>asterids</taxon>
        <taxon>lamiids</taxon>
        <taxon>Solanales</taxon>
        <taxon>Solanaceae</taxon>
        <taxon>Solanoideae</taxon>
        <taxon>Solaneae</taxon>
        <taxon>Solanum</taxon>
    </lineage>
</organism>
<gene>
    <name evidence="2" type="ORF">RDI58_017969</name>
</gene>
<protein>
    <submittedName>
        <fullName evidence="2">Uncharacterized protein</fullName>
    </submittedName>
</protein>